<feature type="compositionally biased region" description="Basic residues" evidence="1">
    <location>
        <begin position="17"/>
        <end position="26"/>
    </location>
</feature>
<evidence type="ECO:0000313" key="3">
    <source>
        <dbReference type="Proteomes" id="UP000326396"/>
    </source>
</evidence>
<protein>
    <submittedName>
        <fullName evidence="2">Uncharacterized protein</fullName>
    </submittedName>
</protein>
<reference evidence="2 3" key="1">
    <citation type="submission" date="2019-05" db="EMBL/GenBank/DDBJ databases">
        <title>Mikania micrantha, genome provides insights into the molecular mechanism of rapid growth.</title>
        <authorList>
            <person name="Liu B."/>
        </authorList>
    </citation>
    <scope>NUCLEOTIDE SEQUENCE [LARGE SCALE GENOMIC DNA]</scope>
    <source>
        <strain evidence="2">NLD-2019</strain>
        <tissue evidence="2">Leaf</tissue>
    </source>
</reference>
<keyword evidence="3" id="KW-1185">Reference proteome</keyword>
<feature type="region of interest" description="Disordered" evidence="1">
    <location>
        <begin position="1"/>
        <end position="56"/>
    </location>
</feature>
<comment type="caution">
    <text evidence="2">The sequence shown here is derived from an EMBL/GenBank/DDBJ whole genome shotgun (WGS) entry which is preliminary data.</text>
</comment>
<evidence type="ECO:0000313" key="2">
    <source>
        <dbReference type="EMBL" id="KAD4178754.1"/>
    </source>
</evidence>
<sequence>MKEHIKVEAKSSESTHGMKKPPKHVKHAFENGEFVKMRSKDEHNDTENMGNTKWCWEDNNKDSKDAMALRSVKRSPNEEDILKIRIEVTAAAYSATGGYSCQKGRPYSTAGDYSKSDQKIVDVSYSIVGDSSSYENQVLKYEFFRVFGIPSSL</sequence>
<gene>
    <name evidence="2" type="ORF">E3N88_27345</name>
</gene>
<organism evidence="2 3">
    <name type="scientific">Mikania micrantha</name>
    <name type="common">bitter vine</name>
    <dbReference type="NCBI Taxonomy" id="192012"/>
    <lineage>
        <taxon>Eukaryota</taxon>
        <taxon>Viridiplantae</taxon>
        <taxon>Streptophyta</taxon>
        <taxon>Embryophyta</taxon>
        <taxon>Tracheophyta</taxon>
        <taxon>Spermatophyta</taxon>
        <taxon>Magnoliopsida</taxon>
        <taxon>eudicotyledons</taxon>
        <taxon>Gunneridae</taxon>
        <taxon>Pentapetalae</taxon>
        <taxon>asterids</taxon>
        <taxon>campanulids</taxon>
        <taxon>Asterales</taxon>
        <taxon>Asteraceae</taxon>
        <taxon>Asteroideae</taxon>
        <taxon>Heliantheae alliance</taxon>
        <taxon>Eupatorieae</taxon>
        <taxon>Mikania</taxon>
    </lineage>
</organism>
<feature type="compositionally biased region" description="Basic and acidic residues" evidence="1">
    <location>
        <begin position="1"/>
        <end position="13"/>
    </location>
</feature>
<name>A0A5N6MXY4_9ASTR</name>
<proteinExistence type="predicted"/>
<feature type="compositionally biased region" description="Basic and acidic residues" evidence="1">
    <location>
        <begin position="27"/>
        <end position="46"/>
    </location>
</feature>
<accession>A0A5N6MXY4</accession>
<dbReference type="EMBL" id="SZYD01000014">
    <property type="protein sequence ID" value="KAD4178754.1"/>
    <property type="molecule type" value="Genomic_DNA"/>
</dbReference>
<evidence type="ECO:0000256" key="1">
    <source>
        <dbReference type="SAM" id="MobiDB-lite"/>
    </source>
</evidence>
<dbReference type="Proteomes" id="UP000326396">
    <property type="component" value="Linkage Group LG4"/>
</dbReference>
<dbReference type="AlphaFoldDB" id="A0A5N6MXY4"/>